<keyword evidence="2" id="KW-0238">DNA-binding</keyword>
<dbReference type="PANTHER" id="PTHR13710:SF105">
    <property type="entry name" value="ATP-DEPENDENT DNA HELICASE Q1"/>
    <property type="match status" value="1"/>
</dbReference>
<dbReference type="EC" id="5.6.2.4" evidence="5"/>
<feature type="compositionally biased region" description="Pro residues" evidence="6">
    <location>
        <begin position="555"/>
        <end position="572"/>
    </location>
</feature>
<evidence type="ECO:0000256" key="6">
    <source>
        <dbReference type="SAM" id="MobiDB-lite"/>
    </source>
</evidence>
<feature type="region of interest" description="Disordered" evidence="6">
    <location>
        <begin position="553"/>
        <end position="579"/>
    </location>
</feature>
<dbReference type="SMART" id="SM00487">
    <property type="entry name" value="DEXDc"/>
    <property type="match status" value="1"/>
</dbReference>
<dbReference type="EMBL" id="JAACJK010000060">
    <property type="protein sequence ID" value="KAF5335689.1"/>
    <property type="molecule type" value="Genomic_DNA"/>
</dbReference>
<dbReference type="GO" id="GO:0003677">
    <property type="term" value="F:DNA binding"/>
    <property type="evidence" value="ECO:0007669"/>
    <property type="project" value="UniProtKB-KW"/>
</dbReference>
<reference evidence="8 9" key="1">
    <citation type="journal article" date="2020" name="ISME J.">
        <title>Uncovering the hidden diversity of litter-decomposition mechanisms in mushroom-forming fungi.</title>
        <authorList>
            <person name="Floudas D."/>
            <person name="Bentzer J."/>
            <person name="Ahren D."/>
            <person name="Johansson T."/>
            <person name="Persson P."/>
            <person name="Tunlid A."/>
        </authorList>
    </citation>
    <scope>NUCLEOTIDE SEQUENCE [LARGE SCALE GENOMIC DNA]</scope>
    <source>
        <strain evidence="8 9">CBS 175.51</strain>
    </source>
</reference>
<evidence type="ECO:0000256" key="2">
    <source>
        <dbReference type="ARBA" id="ARBA00023125"/>
    </source>
</evidence>
<dbReference type="AlphaFoldDB" id="A0A8H5C5T9"/>
<evidence type="ECO:0000256" key="1">
    <source>
        <dbReference type="ARBA" id="ARBA00005446"/>
    </source>
</evidence>
<dbReference type="InterPro" id="IPR027417">
    <property type="entry name" value="P-loop_NTPase"/>
</dbReference>
<dbReference type="OrthoDB" id="3260945at2759"/>
<evidence type="ECO:0000256" key="4">
    <source>
        <dbReference type="ARBA" id="ARBA00034617"/>
    </source>
</evidence>
<dbReference type="GO" id="GO:0043138">
    <property type="term" value="F:3'-5' DNA helicase activity"/>
    <property type="evidence" value="ECO:0007669"/>
    <property type="project" value="UniProtKB-EC"/>
</dbReference>
<dbReference type="PANTHER" id="PTHR13710">
    <property type="entry name" value="DNA HELICASE RECQ FAMILY MEMBER"/>
    <property type="match status" value="1"/>
</dbReference>
<dbReference type="PROSITE" id="PS51192">
    <property type="entry name" value="HELICASE_ATP_BIND_1"/>
    <property type="match status" value="1"/>
</dbReference>
<protein>
    <recommendedName>
        <fullName evidence="5">DNA 3'-5' helicase</fullName>
        <ecNumber evidence="5">5.6.2.4</ecNumber>
    </recommendedName>
</protein>
<accession>A0A8H5C5T9</accession>
<proteinExistence type="inferred from homology"/>
<dbReference type="SUPFAM" id="SSF52540">
    <property type="entry name" value="P-loop containing nucleoside triphosphate hydrolases"/>
    <property type="match status" value="1"/>
</dbReference>
<dbReference type="Gene3D" id="3.40.50.300">
    <property type="entry name" value="P-loop containing nucleotide triphosphate hydrolases"/>
    <property type="match status" value="2"/>
</dbReference>
<comment type="similarity">
    <text evidence="1">Belongs to the helicase family. RecQ subfamily.</text>
</comment>
<feature type="domain" description="Helicase ATP-binding" evidence="7">
    <location>
        <begin position="40"/>
        <end position="234"/>
    </location>
</feature>
<dbReference type="InterPro" id="IPR014001">
    <property type="entry name" value="Helicase_ATP-bd"/>
</dbReference>
<dbReference type="InterPro" id="IPR011545">
    <property type="entry name" value="DEAD/DEAH_box_helicase_dom"/>
</dbReference>
<evidence type="ECO:0000259" key="7">
    <source>
        <dbReference type="PROSITE" id="PS51192"/>
    </source>
</evidence>
<gene>
    <name evidence="8" type="ORF">D9611_009569</name>
</gene>
<evidence type="ECO:0000256" key="3">
    <source>
        <dbReference type="ARBA" id="ARBA00023235"/>
    </source>
</evidence>
<dbReference type="GO" id="GO:0005694">
    <property type="term" value="C:chromosome"/>
    <property type="evidence" value="ECO:0007669"/>
    <property type="project" value="TreeGrafter"/>
</dbReference>
<comment type="catalytic activity">
    <reaction evidence="4">
        <text>Couples ATP hydrolysis with the unwinding of duplex DNA by translocating in the 3'-5' direction.</text>
        <dbReference type="EC" id="5.6.2.4"/>
    </reaction>
</comment>
<evidence type="ECO:0000256" key="5">
    <source>
        <dbReference type="ARBA" id="ARBA00034808"/>
    </source>
</evidence>
<sequence>MAPSPFSWTSEAGKALVKDILTEYIPQWPSGPHPFQVDATANLLNKTPTVLLAATSSGKTAVFFCILIVLQHLAKHPRPDIRPGSWPEKPVVLVVTPLVELGNNHAQEMRAFGQRAVSLNATTLAKAAEEGRNLFSEIRLCEWTMVFLSAERLTSKEVDKILRDKDFQANLVMLGIDEAHVLVPWSLSFRKAYGNVSQLRRRLPDHCTLAVVTATLTDNGLKTLCSELDLKPGQYHCIRQSIQRRNIHTILTNLSHTLTSSSFNDISWVFKQHTKAVIFCGSLDLVWRVGVYGWGHYPIAEQHTRVRLWSSLSSPQYNKETLELFADESKPTIIAATVAFGMGMNVPNIAYSINIGLPETLEALVLDCPGSEKIQNLAEPELFYGRLLGAQVIGQSDGPHFSACSGSGSGQNRPNLNRTGPRTVYLVQQNGRAGRNPNSTAFGITYVPTATITSLQDDINQLKDDSSNPAELHKKLVKFTRAPTRASKSAEPKLDANLRSLILAHMLGVCLEQVKNSVLGSPKDDPPLPCHKLGRSVKCSVCEPGLLSHQDAAPVPAPIPPSSKPAPKPFPLTPTSLPHTLPKKMTKNLELWLEKFATERWNLMSTSQGAFASVKRFWEGTTISEISSGLPMFATVEAMNSSLKGWKQLAQHGAALFVLLTELIAMYCQMIREAKDIKNKKAAVQRERAKRKLVFATYHETPAEENP</sequence>
<name>A0A8H5C5T9_9AGAR</name>
<dbReference type="Proteomes" id="UP000541558">
    <property type="component" value="Unassembled WGS sequence"/>
</dbReference>
<dbReference type="GO" id="GO:0009378">
    <property type="term" value="F:four-way junction helicase activity"/>
    <property type="evidence" value="ECO:0007669"/>
    <property type="project" value="TreeGrafter"/>
</dbReference>
<dbReference type="GO" id="GO:0005737">
    <property type="term" value="C:cytoplasm"/>
    <property type="evidence" value="ECO:0007669"/>
    <property type="project" value="TreeGrafter"/>
</dbReference>
<comment type="caution">
    <text evidence="8">The sequence shown here is derived from an EMBL/GenBank/DDBJ whole genome shotgun (WGS) entry which is preliminary data.</text>
</comment>
<evidence type="ECO:0000313" key="8">
    <source>
        <dbReference type="EMBL" id="KAF5335689.1"/>
    </source>
</evidence>
<dbReference type="GO" id="GO:0000724">
    <property type="term" value="P:double-strand break repair via homologous recombination"/>
    <property type="evidence" value="ECO:0007669"/>
    <property type="project" value="TreeGrafter"/>
</dbReference>
<dbReference type="GO" id="GO:0005524">
    <property type="term" value="F:ATP binding"/>
    <property type="evidence" value="ECO:0007669"/>
    <property type="project" value="InterPro"/>
</dbReference>
<dbReference type="Pfam" id="PF00270">
    <property type="entry name" value="DEAD"/>
    <property type="match status" value="1"/>
</dbReference>
<organism evidence="8 9">
    <name type="scientific">Ephemerocybe angulata</name>
    <dbReference type="NCBI Taxonomy" id="980116"/>
    <lineage>
        <taxon>Eukaryota</taxon>
        <taxon>Fungi</taxon>
        <taxon>Dikarya</taxon>
        <taxon>Basidiomycota</taxon>
        <taxon>Agaricomycotina</taxon>
        <taxon>Agaricomycetes</taxon>
        <taxon>Agaricomycetidae</taxon>
        <taxon>Agaricales</taxon>
        <taxon>Agaricineae</taxon>
        <taxon>Psathyrellaceae</taxon>
        <taxon>Ephemerocybe</taxon>
    </lineage>
</organism>
<keyword evidence="3" id="KW-0413">Isomerase</keyword>
<evidence type="ECO:0000313" key="9">
    <source>
        <dbReference type="Proteomes" id="UP000541558"/>
    </source>
</evidence>
<keyword evidence="9" id="KW-1185">Reference proteome</keyword>